<dbReference type="Gene3D" id="3.40.50.720">
    <property type="entry name" value="NAD(P)-binding Rossmann-like Domain"/>
    <property type="match status" value="1"/>
</dbReference>
<dbReference type="Pfam" id="PF08240">
    <property type="entry name" value="ADH_N"/>
    <property type="match status" value="1"/>
</dbReference>
<keyword evidence="5" id="KW-0862">Zinc</keyword>
<dbReference type="EMBL" id="ML987192">
    <property type="protein sequence ID" value="KAF2251747.1"/>
    <property type="molecule type" value="Genomic_DNA"/>
</dbReference>
<dbReference type="InterPro" id="IPR011032">
    <property type="entry name" value="GroES-like_sf"/>
</dbReference>
<evidence type="ECO:0000256" key="6">
    <source>
        <dbReference type="ARBA" id="ARBA00023002"/>
    </source>
</evidence>
<dbReference type="Gene3D" id="3.90.180.10">
    <property type="entry name" value="Medium-chain alcohol dehydrogenases, catalytic domain"/>
    <property type="match status" value="1"/>
</dbReference>
<evidence type="ECO:0000256" key="3">
    <source>
        <dbReference type="ARBA" id="ARBA00013190"/>
    </source>
</evidence>
<keyword evidence="6" id="KW-0560">Oxidoreductase</keyword>
<dbReference type="RefSeq" id="XP_033686751.1">
    <property type="nucleotide sequence ID" value="XM_033821037.1"/>
</dbReference>
<keyword evidence="11" id="KW-1185">Reference proteome</keyword>
<dbReference type="GO" id="GO:0046872">
    <property type="term" value="F:metal ion binding"/>
    <property type="evidence" value="ECO:0007669"/>
    <property type="project" value="UniProtKB-KW"/>
</dbReference>
<dbReference type="GO" id="GO:0004022">
    <property type="term" value="F:alcohol dehydrogenase (NAD+) activity"/>
    <property type="evidence" value="ECO:0007669"/>
    <property type="project" value="UniProtKB-EC"/>
</dbReference>
<name>A0A6A6IND0_9PLEO</name>
<comment type="cofactor">
    <cofactor evidence="1">
        <name>Zn(2+)</name>
        <dbReference type="ChEBI" id="CHEBI:29105"/>
    </cofactor>
</comment>
<dbReference type="GeneID" id="54574367"/>
<accession>A0A6A6IND0</accession>
<evidence type="ECO:0000259" key="9">
    <source>
        <dbReference type="Pfam" id="PF08240"/>
    </source>
</evidence>
<feature type="domain" description="Alcohol dehydrogenase-like C-terminal" evidence="8">
    <location>
        <begin position="197"/>
        <end position="329"/>
    </location>
</feature>
<dbReference type="GO" id="GO:0005737">
    <property type="term" value="C:cytoplasm"/>
    <property type="evidence" value="ECO:0007669"/>
    <property type="project" value="TreeGrafter"/>
</dbReference>
<proteinExistence type="inferred from homology"/>
<evidence type="ECO:0000256" key="7">
    <source>
        <dbReference type="ARBA" id="ARBA00023027"/>
    </source>
</evidence>
<dbReference type="AlphaFoldDB" id="A0A6A6IND0"/>
<evidence type="ECO:0000256" key="1">
    <source>
        <dbReference type="ARBA" id="ARBA00001947"/>
    </source>
</evidence>
<dbReference type="PANTHER" id="PTHR42940:SF3">
    <property type="entry name" value="ALCOHOL DEHYDROGENASE 1-RELATED"/>
    <property type="match status" value="1"/>
</dbReference>
<reference evidence="10" key="1">
    <citation type="journal article" date="2020" name="Stud. Mycol.">
        <title>101 Dothideomycetes genomes: a test case for predicting lifestyles and emergence of pathogens.</title>
        <authorList>
            <person name="Haridas S."/>
            <person name="Albert R."/>
            <person name="Binder M."/>
            <person name="Bloem J."/>
            <person name="Labutti K."/>
            <person name="Salamov A."/>
            <person name="Andreopoulos B."/>
            <person name="Baker S."/>
            <person name="Barry K."/>
            <person name="Bills G."/>
            <person name="Bluhm B."/>
            <person name="Cannon C."/>
            <person name="Castanera R."/>
            <person name="Culley D."/>
            <person name="Daum C."/>
            <person name="Ezra D."/>
            <person name="Gonzalez J."/>
            <person name="Henrissat B."/>
            <person name="Kuo A."/>
            <person name="Liang C."/>
            <person name="Lipzen A."/>
            <person name="Lutzoni F."/>
            <person name="Magnuson J."/>
            <person name="Mondo S."/>
            <person name="Nolan M."/>
            <person name="Ohm R."/>
            <person name="Pangilinan J."/>
            <person name="Park H.-J."/>
            <person name="Ramirez L."/>
            <person name="Alfaro M."/>
            <person name="Sun H."/>
            <person name="Tritt A."/>
            <person name="Yoshinaga Y."/>
            <person name="Zwiers L.-H."/>
            <person name="Turgeon B."/>
            <person name="Goodwin S."/>
            <person name="Spatafora J."/>
            <person name="Crous P."/>
            <person name="Grigoriev I."/>
        </authorList>
    </citation>
    <scope>NUCLEOTIDE SEQUENCE</scope>
    <source>
        <strain evidence="10">CBS 122368</strain>
    </source>
</reference>
<dbReference type="InterPro" id="IPR013154">
    <property type="entry name" value="ADH-like_N"/>
</dbReference>
<dbReference type="SUPFAM" id="SSF51735">
    <property type="entry name" value="NAD(P)-binding Rossmann-fold domains"/>
    <property type="match status" value="1"/>
</dbReference>
<evidence type="ECO:0000313" key="11">
    <source>
        <dbReference type="Proteomes" id="UP000800094"/>
    </source>
</evidence>
<comment type="similarity">
    <text evidence="2">Belongs to the zinc-containing alcohol dehydrogenase family.</text>
</comment>
<dbReference type="Proteomes" id="UP000800094">
    <property type="component" value="Unassembled WGS sequence"/>
</dbReference>
<dbReference type="SUPFAM" id="SSF50129">
    <property type="entry name" value="GroES-like"/>
    <property type="match status" value="1"/>
</dbReference>
<evidence type="ECO:0000259" key="8">
    <source>
        <dbReference type="Pfam" id="PF00107"/>
    </source>
</evidence>
<sequence>MASNPLPKTQSALVQTTYAQPLEIKSIPVPDAIPGSAVIKILSTPVVSYAKEVYNGTRKYPYVTPIVPGSSAVGRVAALGPDSTSLKIGQLVHIDCTIHSRDNPDDIILCGLAGGFTEGSQKLMKDVWRDGTWAEYTRVPLEVVFPLNEEKLVGELGYKMSDLATLTRYLVPYGGLKDIGVQVGETVVVAPSTGGFGGAGVACAVAMGASVIAMGRTESKLKALVDTFGARVKTVKITENVEHDSKALTEAAGGPIDAVLEISPSEAAKSTLIKSCINALKRRGRVSFMGGIHEDVPIPIFLVMQKDLVLKGKWMYGRDEILALIKLVEAGMLKIGEKGGIGLKGEYGFVEWEEALDVAFENSRWDAFVVMRP</sequence>
<evidence type="ECO:0000313" key="10">
    <source>
        <dbReference type="EMBL" id="KAF2251747.1"/>
    </source>
</evidence>
<keyword evidence="4" id="KW-0479">Metal-binding</keyword>
<dbReference type="PANTHER" id="PTHR42940">
    <property type="entry name" value="ALCOHOL DEHYDROGENASE 1-RELATED"/>
    <property type="match status" value="1"/>
</dbReference>
<evidence type="ECO:0000256" key="2">
    <source>
        <dbReference type="ARBA" id="ARBA00008072"/>
    </source>
</evidence>
<evidence type="ECO:0000256" key="4">
    <source>
        <dbReference type="ARBA" id="ARBA00022723"/>
    </source>
</evidence>
<dbReference type="InterPro" id="IPR013149">
    <property type="entry name" value="ADH-like_C"/>
</dbReference>
<dbReference type="Pfam" id="PF00107">
    <property type="entry name" value="ADH_zinc_N"/>
    <property type="match status" value="1"/>
</dbReference>
<evidence type="ECO:0000256" key="5">
    <source>
        <dbReference type="ARBA" id="ARBA00022833"/>
    </source>
</evidence>
<keyword evidence="7" id="KW-0520">NAD</keyword>
<feature type="domain" description="Alcohol dehydrogenase-like N-terminal" evidence="9">
    <location>
        <begin position="35"/>
        <end position="148"/>
    </location>
</feature>
<gene>
    <name evidence="10" type="ORF">BU26DRAFT_242546</name>
</gene>
<dbReference type="InterPro" id="IPR036291">
    <property type="entry name" value="NAD(P)-bd_dom_sf"/>
</dbReference>
<organism evidence="10 11">
    <name type="scientific">Trematosphaeria pertusa</name>
    <dbReference type="NCBI Taxonomy" id="390896"/>
    <lineage>
        <taxon>Eukaryota</taxon>
        <taxon>Fungi</taxon>
        <taxon>Dikarya</taxon>
        <taxon>Ascomycota</taxon>
        <taxon>Pezizomycotina</taxon>
        <taxon>Dothideomycetes</taxon>
        <taxon>Pleosporomycetidae</taxon>
        <taxon>Pleosporales</taxon>
        <taxon>Massarineae</taxon>
        <taxon>Trematosphaeriaceae</taxon>
        <taxon>Trematosphaeria</taxon>
    </lineage>
</organism>
<dbReference type="EC" id="1.1.1.1" evidence="3"/>
<dbReference type="CDD" id="cd05188">
    <property type="entry name" value="MDR"/>
    <property type="match status" value="1"/>
</dbReference>
<dbReference type="OrthoDB" id="5407715at2759"/>
<protein>
    <recommendedName>
        <fullName evidence="3">alcohol dehydrogenase</fullName>
        <ecNumber evidence="3">1.1.1.1</ecNumber>
    </recommendedName>
</protein>